<accession>R7TGW7</accession>
<dbReference type="PROSITE" id="PS51257">
    <property type="entry name" value="PROKAR_LIPOPROTEIN"/>
    <property type="match status" value="1"/>
</dbReference>
<keyword evidence="4" id="KW-1185">Reference proteome</keyword>
<dbReference type="EnsemblMetazoa" id="CapteT185361">
    <property type="protein sequence ID" value="CapteP185361"/>
    <property type="gene ID" value="CapteG185361"/>
</dbReference>
<reference evidence="4" key="1">
    <citation type="submission" date="2012-12" db="EMBL/GenBank/DDBJ databases">
        <authorList>
            <person name="Hellsten U."/>
            <person name="Grimwood J."/>
            <person name="Chapman J.A."/>
            <person name="Shapiro H."/>
            <person name="Aerts A."/>
            <person name="Otillar R.P."/>
            <person name="Terry A.Y."/>
            <person name="Boore J.L."/>
            <person name="Simakov O."/>
            <person name="Marletaz F."/>
            <person name="Cho S.-J."/>
            <person name="Edsinger-Gonzales E."/>
            <person name="Havlak P."/>
            <person name="Kuo D.-H."/>
            <person name="Larsson T."/>
            <person name="Lv J."/>
            <person name="Arendt D."/>
            <person name="Savage R."/>
            <person name="Osoegawa K."/>
            <person name="de Jong P."/>
            <person name="Lindberg D.R."/>
            <person name="Seaver E.C."/>
            <person name="Weisblat D.A."/>
            <person name="Putnam N.H."/>
            <person name="Grigoriev I.V."/>
            <person name="Rokhsar D.S."/>
        </authorList>
    </citation>
    <scope>NUCLEOTIDE SEQUENCE</scope>
    <source>
        <strain evidence="4">I ESC-2004</strain>
    </source>
</reference>
<evidence type="ECO:0000313" key="2">
    <source>
        <dbReference type="EMBL" id="ELT90796.1"/>
    </source>
</evidence>
<feature type="signal peptide" evidence="1">
    <location>
        <begin position="1"/>
        <end position="19"/>
    </location>
</feature>
<keyword evidence="1" id="KW-0732">Signal</keyword>
<reference evidence="2 4" key="2">
    <citation type="journal article" date="2013" name="Nature">
        <title>Insights into bilaterian evolution from three spiralian genomes.</title>
        <authorList>
            <person name="Simakov O."/>
            <person name="Marletaz F."/>
            <person name="Cho S.J."/>
            <person name="Edsinger-Gonzales E."/>
            <person name="Havlak P."/>
            <person name="Hellsten U."/>
            <person name="Kuo D.H."/>
            <person name="Larsson T."/>
            <person name="Lv J."/>
            <person name="Arendt D."/>
            <person name="Savage R."/>
            <person name="Osoegawa K."/>
            <person name="de Jong P."/>
            <person name="Grimwood J."/>
            <person name="Chapman J.A."/>
            <person name="Shapiro H."/>
            <person name="Aerts A."/>
            <person name="Otillar R.P."/>
            <person name="Terry A.Y."/>
            <person name="Boore J.L."/>
            <person name="Grigoriev I.V."/>
            <person name="Lindberg D.R."/>
            <person name="Seaver E.C."/>
            <person name="Weisblat D.A."/>
            <person name="Putnam N.H."/>
            <person name="Rokhsar D.S."/>
        </authorList>
    </citation>
    <scope>NUCLEOTIDE SEQUENCE</scope>
    <source>
        <strain evidence="2 4">I ESC-2004</strain>
    </source>
</reference>
<sequence>MKTLGFLVLLSVFLSCVDAKPPQDVEMEWTVEEGREIKVIELDEYYARNWTLYFTDVGRPRTLDIQVFDLFLYPQAKYSFRTDGLSVQILEEPNKGDYDNWDGTDAYLHDRDATFEPNCGESSFLGIGTHNMPKYDREFYFYTYCGRHRKLYNGIHPVRARSIRMAGQPGDQWKMTLHYG</sequence>
<proteinExistence type="predicted"/>
<dbReference type="EMBL" id="KB310768">
    <property type="protein sequence ID" value="ELT90796.1"/>
    <property type="molecule type" value="Genomic_DNA"/>
</dbReference>
<evidence type="ECO:0000313" key="4">
    <source>
        <dbReference type="Proteomes" id="UP000014760"/>
    </source>
</evidence>
<dbReference type="AlphaFoldDB" id="R7TGW7"/>
<organism evidence="2">
    <name type="scientific">Capitella teleta</name>
    <name type="common">Polychaete worm</name>
    <dbReference type="NCBI Taxonomy" id="283909"/>
    <lineage>
        <taxon>Eukaryota</taxon>
        <taxon>Metazoa</taxon>
        <taxon>Spiralia</taxon>
        <taxon>Lophotrochozoa</taxon>
        <taxon>Annelida</taxon>
        <taxon>Polychaeta</taxon>
        <taxon>Sedentaria</taxon>
        <taxon>Scolecida</taxon>
        <taxon>Capitellidae</taxon>
        <taxon>Capitella</taxon>
    </lineage>
</organism>
<feature type="chain" id="PRO_5008786998" evidence="1">
    <location>
        <begin position="20"/>
        <end position="180"/>
    </location>
</feature>
<dbReference type="HOGENOM" id="CLU_1497646_0_0_1"/>
<evidence type="ECO:0000256" key="1">
    <source>
        <dbReference type="SAM" id="SignalP"/>
    </source>
</evidence>
<evidence type="ECO:0000313" key="3">
    <source>
        <dbReference type="EnsemblMetazoa" id="CapteP185361"/>
    </source>
</evidence>
<dbReference type="EMBL" id="AMQN01003022">
    <property type="status" value="NOT_ANNOTATED_CDS"/>
    <property type="molecule type" value="Genomic_DNA"/>
</dbReference>
<dbReference type="Proteomes" id="UP000014760">
    <property type="component" value="Unassembled WGS sequence"/>
</dbReference>
<protein>
    <submittedName>
        <fullName evidence="2 3">Uncharacterized protein</fullName>
    </submittedName>
</protein>
<reference evidence="3" key="3">
    <citation type="submission" date="2015-06" db="UniProtKB">
        <authorList>
            <consortium name="EnsemblMetazoa"/>
        </authorList>
    </citation>
    <scope>IDENTIFICATION</scope>
</reference>
<name>R7TGW7_CAPTE</name>
<gene>
    <name evidence="2" type="ORF">CAPTEDRAFT_185361</name>
</gene>